<protein>
    <submittedName>
        <fullName evidence="3">Superoxide dismutase, Ni</fullName>
    </submittedName>
</protein>
<evidence type="ECO:0000313" key="3">
    <source>
        <dbReference type="EMBL" id="AQT69478.1"/>
    </source>
</evidence>
<gene>
    <name evidence="3" type="ORF">STSP2_02669</name>
</gene>
<dbReference type="Pfam" id="PF09055">
    <property type="entry name" value="Sod_Ni"/>
    <property type="match status" value="1"/>
</dbReference>
<dbReference type="EMBL" id="CP019791">
    <property type="protein sequence ID" value="AQT69478.1"/>
    <property type="molecule type" value="Genomic_DNA"/>
</dbReference>
<feature type="signal peptide" evidence="2">
    <location>
        <begin position="1"/>
        <end position="22"/>
    </location>
</feature>
<feature type="region of interest" description="Disordered" evidence="1">
    <location>
        <begin position="156"/>
        <end position="175"/>
    </location>
</feature>
<name>A0A1U9NP31_9BACT</name>
<dbReference type="KEGG" id="alus:STSP2_02669"/>
<evidence type="ECO:0000256" key="2">
    <source>
        <dbReference type="SAM" id="SignalP"/>
    </source>
</evidence>
<dbReference type="AlphaFoldDB" id="A0A1U9NP31"/>
<feature type="chain" id="PRO_5012775680" evidence="2">
    <location>
        <begin position="23"/>
        <end position="175"/>
    </location>
</feature>
<proteinExistence type="predicted"/>
<keyword evidence="2" id="KW-0732">Signal</keyword>
<sequence>MKTKAITVIGLLMAAAAPIVYSHCQIPCGIYDDQARIGSMAEDIRTIEKSMKQIEELSIDPGKNANQLVRWVTNKEEHAQKFSEDVTYYFMAQRLAPPEEGASVETQKEYNKQLTLLHKLLYNAMKAKQTTDLEYVAELRALLGDFEKAYFDEDSQAAMSDHGHEHGQAGHVHQH</sequence>
<dbReference type="InterPro" id="IPR036502">
    <property type="entry name" value="NiSOD_sf"/>
</dbReference>
<dbReference type="RefSeq" id="WP_146663161.1">
    <property type="nucleotide sequence ID" value="NZ_CP019791.1"/>
</dbReference>
<accession>A0A1U9NP31</accession>
<dbReference type="GO" id="GO:0016151">
    <property type="term" value="F:nickel cation binding"/>
    <property type="evidence" value="ECO:0007669"/>
    <property type="project" value="InterPro"/>
</dbReference>
<dbReference type="GO" id="GO:0004784">
    <property type="term" value="F:superoxide dismutase activity"/>
    <property type="evidence" value="ECO:0007669"/>
    <property type="project" value="InterPro"/>
</dbReference>
<reference evidence="4" key="1">
    <citation type="submission" date="2017-02" db="EMBL/GenBank/DDBJ databases">
        <title>Comparative genomics and description of representatives of a novel lineage of planctomycetes thriving in anoxic sediments.</title>
        <authorList>
            <person name="Spring S."/>
            <person name="Bunk B."/>
            <person name="Sproer C."/>
        </authorList>
    </citation>
    <scope>NUCLEOTIDE SEQUENCE [LARGE SCALE GENOMIC DNA]</scope>
    <source>
        <strain evidence="4">ST-NAGAB-D1</strain>
    </source>
</reference>
<evidence type="ECO:0000256" key="1">
    <source>
        <dbReference type="SAM" id="MobiDB-lite"/>
    </source>
</evidence>
<organism evidence="3 4">
    <name type="scientific">Anaerohalosphaera lusitana</name>
    <dbReference type="NCBI Taxonomy" id="1936003"/>
    <lineage>
        <taxon>Bacteria</taxon>
        <taxon>Pseudomonadati</taxon>
        <taxon>Planctomycetota</taxon>
        <taxon>Phycisphaerae</taxon>
        <taxon>Sedimentisphaerales</taxon>
        <taxon>Anaerohalosphaeraceae</taxon>
        <taxon>Anaerohalosphaera</taxon>
    </lineage>
</organism>
<dbReference type="Gene3D" id="1.20.120.400">
    <property type="entry name" value="Nickel-containing superoxide dismutase"/>
    <property type="match status" value="1"/>
</dbReference>
<dbReference type="InterPro" id="IPR014123">
    <property type="entry name" value="Superoxide_dismutase_Ni-type"/>
</dbReference>
<evidence type="ECO:0000313" key="4">
    <source>
        <dbReference type="Proteomes" id="UP000189674"/>
    </source>
</evidence>
<dbReference type="SUPFAM" id="SSF109770">
    <property type="entry name" value="Nickel-containing superoxide dismutase, NiSOD"/>
    <property type="match status" value="1"/>
</dbReference>
<dbReference type="OrthoDB" id="9790847at2"/>
<dbReference type="Proteomes" id="UP000189674">
    <property type="component" value="Chromosome"/>
</dbReference>
<dbReference type="STRING" id="1936003.STSP2_02669"/>
<keyword evidence="4" id="KW-1185">Reference proteome</keyword>